<dbReference type="PANTHER" id="PTHR18829">
    <property type="entry name" value="PROTEIN YAE1 HOMOLOG"/>
    <property type="match status" value="1"/>
</dbReference>
<feature type="region of interest" description="Disordered" evidence="9">
    <location>
        <begin position="148"/>
        <end position="175"/>
    </location>
</feature>
<keyword evidence="6" id="KW-0963">Cytoplasm</keyword>
<keyword evidence="7" id="KW-0539">Nucleus</keyword>
<gene>
    <name evidence="11" type="ORF">K493DRAFT_298839</name>
</gene>
<dbReference type="Pfam" id="PF09811">
    <property type="entry name" value="Yae1_N"/>
    <property type="match status" value="1"/>
</dbReference>
<dbReference type="OrthoDB" id="20086at2759"/>
<evidence type="ECO:0000313" key="12">
    <source>
        <dbReference type="Proteomes" id="UP000193498"/>
    </source>
</evidence>
<evidence type="ECO:0000256" key="5">
    <source>
        <dbReference type="ARBA" id="ARBA00018400"/>
    </source>
</evidence>
<evidence type="ECO:0000256" key="7">
    <source>
        <dbReference type="ARBA" id="ARBA00023242"/>
    </source>
</evidence>
<dbReference type="InParanoid" id="A0A1Y1YR72"/>
<organism evidence="11 12">
    <name type="scientific">Basidiobolus meristosporus CBS 931.73</name>
    <dbReference type="NCBI Taxonomy" id="1314790"/>
    <lineage>
        <taxon>Eukaryota</taxon>
        <taxon>Fungi</taxon>
        <taxon>Fungi incertae sedis</taxon>
        <taxon>Zoopagomycota</taxon>
        <taxon>Entomophthoromycotina</taxon>
        <taxon>Basidiobolomycetes</taxon>
        <taxon>Basidiobolales</taxon>
        <taxon>Basidiobolaceae</taxon>
        <taxon>Basidiobolus</taxon>
    </lineage>
</organism>
<feature type="compositionally biased region" description="Polar residues" evidence="9">
    <location>
        <begin position="149"/>
        <end position="173"/>
    </location>
</feature>
<comment type="similarity">
    <text evidence="3">Belongs to the YAE1 family.</text>
</comment>
<evidence type="ECO:0000256" key="6">
    <source>
        <dbReference type="ARBA" id="ARBA00022490"/>
    </source>
</evidence>
<proteinExistence type="inferred from homology"/>
<name>A0A1Y1YR72_9FUNG</name>
<dbReference type="GO" id="GO:0005737">
    <property type="term" value="C:cytoplasm"/>
    <property type="evidence" value="ECO:0007669"/>
    <property type="project" value="UniProtKB-SubCell"/>
</dbReference>
<feature type="coiled-coil region" evidence="8">
    <location>
        <begin position="84"/>
        <end position="111"/>
    </location>
</feature>
<comment type="caution">
    <text evidence="11">The sequence shown here is derived from an EMBL/GenBank/DDBJ whole genome shotgun (WGS) entry which is preliminary data.</text>
</comment>
<evidence type="ECO:0000256" key="8">
    <source>
        <dbReference type="SAM" id="Coils"/>
    </source>
</evidence>
<evidence type="ECO:0000256" key="3">
    <source>
        <dbReference type="ARBA" id="ARBA00007096"/>
    </source>
</evidence>
<keyword evidence="12" id="KW-1185">Reference proteome</keyword>
<dbReference type="InterPro" id="IPR019191">
    <property type="entry name" value="Essential_protein_Yae1_N"/>
</dbReference>
<dbReference type="InterPro" id="IPR038881">
    <property type="entry name" value="Yae1-like"/>
</dbReference>
<evidence type="ECO:0000256" key="2">
    <source>
        <dbReference type="ARBA" id="ARBA00004496"/>
    </source>
</evidence>
<protein>
    <recommendedName>
        <fullName evidence="5">Protein YAE1</fullName>
    </recommendedName>
    <alternativeName>
        <fullName evidence="4">Protein yae1</fullName>
    </alternativeName>
</protein>
<evidence type="ECO:0000256" key="9">
    <source>
        <dbReference type="SAM" id="MobiDB-lite"/>
    </source>
</evidence>
<sequence length="219" mass="24636">MGVHEKDDDIWASDCSDNDFERQMADREWSRLNENFGNEGYKEGLSEGKDQTMEDHFGDGFTEGGRYGIRMGELRGWVSAILVSAEALQVESNKKEELKKLEEELRWYKSEKMFSTRYFRPSKAAASSEEQKSSNCCQEASDSACCQGEQGNCSSEPEGNSNKTPSSCSQDVSPATLDMLPENIPYADKFQDKMPAEIVREYEEKVTKIISSLGLNISL</sequence>
<evidence type="ECO:0000313" key="11">
    <source>
        <dbReference type="EMBL" id="ORY00479.1"/>
    </source>
</evidence>
<dbReference type="STRING" id="1314790.A0A1Y1YR72"/>
<dbReference type="EMBL" id="MCFE01000082">
    <property type="protein sequence ID" value="ORY00479.1"/>
    <property type="molecule type" value="Genomic_DNA"/>
</dbReference>
<reference evidence="11 12" key="1">
    <citation type="submission" date="2016-07" db="EMBL/GenBank/DDBJ databases">
        <title>Pervasive Adenine N6-methylation of Active Genes in Fungi.</title>
        <authorList>
            <consortium name="DOE Joint Genome Institute"/>
            <person name="Mondo S.J."/>
            <person name="Dannebaum R.O."/>
            <person name="Kuo R.C."/>
            <person name="Labutti K."/>
            <person name="Haridas S."/>
            <person name="Kuo A."/>
            <person name="Salamov A."/>
            <person name="Ahrendt S.R."/>
            <person name="Lipzen A."/>
            <person name="Sullivan W."/>
            <person name="Andreopoulos W.B."/>
            <person name="Clum A."/>
            <person name="Lindquist E."/>
            <person name="Daum C."/>
            <person name="Ramamoorthy G.K."/>
            <person name="Gryganskyi A."/>
            <person name="Culley D."/>
            <person name="Magnuson J.K."/>
            <person name="James T.Y."/>
            <person name="O'Malley M.A."/>
            <person name="Stajich J.E."/>
            <person name="Spatafora J.W."/>
            <person name="Visel A."/>
            <person name="Grigoriev I.V."/>
        </authorList>
    </citation>
    <scope>NUCLEOTIDE SEQUENCE [LARGE SCALE GENOMIC DNA]</scope>
    <source>
        <strain evidence="11 12">CBS 931.73</strain>
    </source>
</reference>
<feature type="domain" description="Essential protein Yae1 N-terminal" evidence="10">
    <location>
        <begin position="40"/>
        <end position="78"/>
    </location>
</feature>
<accession>A0A1Y1YR72</accession>
<evidence type="ECO:0000256" key="4">
    <source>
        <dbReference type="ARBA" id="ARBA00017286"/>
    </source>
</evidence>
<dbReference type="PANTHER" id="PTHR18829:SF0">
    <property type="entry name" value="PROTEIN YAE1 HOMOLOG"/>
    <property type="match status" value="1"/>
</dbReference>
<dbReference type="GO" id="GO:0005634">
    <property type="term" value="C:nucleus"/>
    <property type="evidence" value="ECO:0007669"/>
    <property type="project" value="UniProtKB-SubCell"/>
</dbReference>
<evidence type="ECO:0000256" key="1">
    <source>
        <dbReference type="ARBA" id="ARBA00004123"/>
    </source>
</evidence>
<evidence type="ECO:0000259" key="10">
    <source>
        <dbReference type="Pfam" id="PF09811"/>
    </source>
</evidence>
<dbReference type="Proteomes" id="UP000193498">
    <property type="component" value="Unassembled WGS sequence"/>
</dbReference>
<keyword evidence="8" id="KW-0175">Coiled coil</keyword>
<comment type="subcellular location">
    <subcellularLocation>
        <location evidence="2">Cytoplasm</location>
    </subcellularLocation>
    <subcellularLocation>
        <location evidence="1">Nucleus</location>
    </subcellularLocation>
</comment>
<dbReference type="AlphaFoldDB" id="A0A1Y1YR72"/>